<dbReference type="InterPro" id="IPR043128">
    <property type="entry name" value="Rev_trsase/Diguanyl_cyclase"/>
</dbReference>
<keyword evidence="6" id="KW-1185">Reference proteome</keyword>
<dbReference type="GO" id="GO:1902201">
    <property type="term" value="P:negative regulation of bacterial-type flagellum-dependent cell motility"/>
    <property type="evidence" value="ECO:0007669"/>
    <property type="project" value="TreeGrafter"/>
</dbReference>
<dbReference type="Pfam" id="PF00990">
    <property type="entry name" value="GGDEF"/>
    <property type="match status" value="1"/>
</dbReference>
<name>Q1N5E1_9GAMM</name>
<evidence type="ECO:0000256" key="1">
    <source>
        <dbReference type="ARBA" id="ARBA00001946"/>
    </source>
</evidence>
<dbReference type="HOGENOM" id="CLU_000445_11_5_6"/>
<feature type="domain" description="GGDEF" evidence="4">
    <location>
        <begin position="171"/>
        <end position="304"/>
    </location>
</feature>
<dbReference type="FunFam" id="3.30.70.270:FF:000001">
    <property type="entry name" value="Diguanylate cyclase domain protein"/>
    <property type="match status" value="1"/>
</dbReference>
<dbReference type="InterPro" id="IPR029787">
    <property type="entry name" value="Nucleotide_cyclase"/>
</dbReference>
<dbReference type="GO" id="GO:0005886">
    <property type="term" value="C:plasma membrane"/>
    <property type="evidence" value="ECO:0007669"/>
    <property type="project" value="TreeGrafter"/>
</dbReference>
<dbReference type="Gene3D" id="3.30.70.270">
    <property type="match status" value="1"/>
</dbReference>
<dbReference type="CDD" id="cd01949">
    <property type="entry name" value="GGDEF"/>
    <property type="match status" value="1"/>
</dbReference>
<comment type="cofactor">
    <cofactor evidence="1">
        <name>Mg(2+)</name>
        <dbReference type="ChEBI" id="CHEBI:18420"/>
    </cofactor>
</comment>
<evidence type="ECO:0000256" key="3">
    <source>
        <dbReference type="ARBA" id="ARBA00034247"/>
    </source>
</evidence>
<dbReference type="PROSITE" id="PS50887">
    <property type="entry name" value="GGDEF"/>
    <property type="match status" value="1"/>
</dbReference>
<dbReference type="SMART" id="SM00267">
    <property type="entry name" value="GGDEF"/>
    <property type="match status" value="1"/>
</dbReference>
<dbReference type="PANTHER" id="PTHR45138">
    <property type="entry name" value="REGULATORY COMPONENTS OF SENSORY TRANSDUCTION SYSTEM"/>
    <property type="match status" value="1"/>
</dbReference>
<gene>
    <name evidence="5" type="ORF">RED65_00080</name>
</gene>
<dbReference type="InterPro" id="IPR050469">
    <property type="entry name" value="Diguanylate_Cyclase"/>
</dbReference>
<dbReference type="EMBL" id="AAQH01000002">
    <property type="protein sequence ID" value="EAT13110.1"/>
    <property type="molecule type" value="Genomic_DNA"/>
</dbReference>
<dbReference type="RefSeq" id="WP_007017496.1">
    <property type="nucleotide sequence ID" value="NZ_CH724114.1"/>
</dbReference>
<dbReference type="PANTHER" id="PTHR45138:SF9">
    <property type="entry name" value="DIGUANYLATE CYCLASE DGCM-RELATED"/>
    <property type="match status" value="1"/>
</dbReference>
<dbReference type="GO" id="GO:0043709">
    <property type="term" value="P:cell adhesion involved in single-species biofilm formation"/>
    <property type="evidence" value="ECO:0007669"/>
    <property type="project" value="TreeGrafter"/>
</dbReference>
<dbReference type="NCBIfam" id="TIGR00254">
    <property type="entry name" value="GGDEF"/>
    <property type="match status" value="1"/>
</dbReference>
<accession>Q1N5E1</accession>
<evidence type="ECO:0000313" key="6">
    <source>
        <dbReference type="Proteomes" id="UP000004263"/>
    </source>
</evidence>
<sequence>MVTQVSNISALQDDKLTPFSELAAKPQIKSDVLVRLATFLQTTLDYKQLLTLFKREIASSVLVEGIEFSNAEHQVHYLDGQKGPHSCNYTLSAQGQGLGEITFFRTTRFREHEMANLEALMGTLIYPLRNAMRYRSALNQAFKDPLTGAGNRIALNESLQREMELAKRHGHDLAILMLDIDHFKTINDRFGHLVGDEMLKATVNTITQCVRQTDICFRYGGEEFVVILNNCNIANARLIAERIRMDVSETVLQTQDDNFLQATISCGLSVYDANDTLENLIHRADIALYKAKNSGRNKVCVQEQTKKEETV</sequence>
<comment type="catalytic activity">
    <reaction evidence="3">
        <text>2 GTP = 3',3'-c-di-GMP + 2 diphosphate</text>
        <dbReference type="Rhea" id="RHEA:24898"/>
        <dbReference type="ChEBI" id="CHEBI:33019"/>
        <dbReference type="ChEBI" id="CHEBI:37565"/>
        <dbReference type="ChEBI" id="CHEBI:58805"/>
        <dbReference type="EC" id="2.7.7.65"/>
    </reaction>
</comment>
<reference evidence="5 6" key="1">
    <citation type="submission" date="2006-03" db="EMBL/GenBank/DDBJ databases">
        <authorList>
            <person name="Pinhassi J."/>
            <person name="Pedros-Alio C."/>
            <person name="Ferriera S."/>
            <person name="Johnson J."/>
            <person name="Kravitz S."/>
            <person name="Halpern A."/>
            <person name="Remington K."/>
            <person name="Beeson K."/>
            <person name="Tran B."/>
            <person name="Rogers Y.-H."/>
            <person name="Friedman R."/>
            <person name="Venter J.C."/>
        </authorList>
    </citation>
    <scope>NUCLEOTIDE SEQUENCE [LARGE SCALE GENOMIC DNA]</scope>
    <source>
        <strain evidence="5 6">RED65</strain>
    </source>
</reference>
<proteinExistence type="predicted"/>
<evidence type="ECO:0000313" key="5">
    <source>
        <dbReference type="EMBL" id="EAT13110.1"/>
    </source>
</evidence>
<dbReference type="EC" id="2.7.7.65" evidence="2"/>
<organism evidence="5 6">
    <name type="scientific">Bermanella marisrubri</name>
    <dbReference type="NCBI Taxonomy" id="207949"/>
    <lineage>
        <taxon>Bacteria</taxon>
        <taxon>Pseudomonadati</taxon>
        <taxon>Pseudomonadota</taxon>
        <taxon>Gammaproteobacteria</taxon>
        <taxon>Oceanospirillales</taxon>
        <taxon>Oceanospirillaceae</taxon>
        <taxon>Bermanella</taxon>
    </lineage>
</organism>
<protein>
    <recommendedName>
        <fullName evidence="2">diguanylate cyclase</fullName>
        <ecNumber evidence="2">2.7.7.65</ecNumber>
    </recommendedName>
</protein>
<evidence type="ECO:0000259" key="4">
    <source>
        <dbReference type="PROSITE" id="PS50887"/>
    </source>
</evidence>
<dbReference type="GO" id="GO:0052621">
    <property type="term" value="F:diguanylate cyclase activity"/>
    <property type="evidence" value="ECO:0007669"/>
    <property type="project" value="UniProtKB-EC"/>
</dbReference>
<dbReference type="SUPFAM" id="SSF55073">
    <property type="entry name" value="Nucleotide cyclase"/>
    <property type="match status" value="1"/>
</dbReference>
<dbReference type="InterPro" id="IPR000160">
    <property type="entry name" value="GGDEF_dom"/>
</dbReference>
<comment type="caution">
    <text evidence="5">The sequence shown here is derived from an EMBL/GenBank/DDBJ whole genome shotgun (WGS) entry which is preliminary data.</text>
</comment>
<dbReference type="AlphaFoldDB" id="Q1N5E1"/>
<dbReference type="Proteomes" id="UP000004263">
    <property type="component" value="Unassembled WGS sequence"/>
</dbReference>
<dbReference type="OrthoDB" id="9812260at2"/>
<dbReference type="STRING" id="207949.RED65_00080"/>
<evidence type="ECO:0000256" key="2">
    <source>
        <dbReference type="ARBA" id="ARBA00012528"/>
    </source>
</evidence>